<comment type="similarity">
    <text evidence="1 5">Belongs to the bacterial ribosomal protein bL17 family.</text>
</comment>
<dbReference type="InterPro" id="IPR036373">
    <property type="entry name" value="Ribosomal_bL17_sf"/>
</dbReference>
<evidence type="ECO:0000313" key="8">
    <source>
        <dbReference type="EMBL" id="MDT3767167.1"/>
    </source>
</evidence>
<keyword evidence="3 5" id="KW-0687">Ribonucleoprotein</keyword>
<evidence type="ECO:0000256" key="7">
    <source>
        <dbReference type="SAM" id="MobiDB-lite"/>
    </source>
</evidence>
<keyword evidence="9" id="KW-1185">Reference proteome</keyword>
<keyword evidence="2 5" id="KW-0689">Ribosomal protein</keyword>
<feature type="compositionally biased region" description="Basic and acidic residues" evidence="7">
    <location>
        <begin position="182"/>
        <end position="191"/>
    </location>
</feature>
<feature type="compositionally biased region" description="Low complexity" evidence="7">
    <location>
        <begin position="164"/>
        <end position="179"/>
    </location>
</feature>
<dbReference type="NCBIfam" id="TIGR00059">
    <property type="entry name" value="L17"/>
    <property type="match status" value="1"/>
</dbReference>
<evidence type="ECO:0000256" key="4">
    <source>
        <dbReference type="ARBA" id="ARBA00035494"/>
    </source>
</evidence>
<dbReference type="GO" id="GO:0005840">
    <property type="term" value="C:ribosome"/>
    <property type="evidence" value="ECO:0007669"/>
    <property type="project" value="UniProtKB-KW"/>
</dbReference>
<evidence type="ECO:0000313" key="9">
    <source>
        <dbReference type="Proteomes" id="UP001247542"/>
    </source>
</evidence>
<evidence type="ECO:0000256" key="6">
    <source>
        <dbReference type="RuleBase" id="RU000661"/>
    </source>
</evidence>
<dbReference type="SUPFAM" id="SSF64263">
    <property type="entry name" value="Prokaryotic ribosomal protein L17"/>
    <property type="match status" value="1"/>
</dbReference>
<gene>
    <name evidence="8" type="primary">rplQ</name>
    <name evidence="8" type="ORF">QS713_03685</name>
</gene>
<proteinExistence type="inferred from homology"/>
<reference evidence="8 9" key="1">
    <citation type="submission" date="2023-06" db="EMBL/GenBank/DDBJ databases">
        <title>Draft genome sequence of Gleimia hominis type strain CCUG 57540T.</title>
        <authorList>
            <person name="Salva-Serra F."/>
            <person name="Cardew S."/>
            <person name="Jensie Markopoulos S."/>
            <person name="Ohlen M."/>
            <person name="Inganas E."/>
            <person name="Svensson-Stadler L."/>
            <person name="Moore E.R.B."/>
        </authorList>
    </citation>
    <scope>NUCLEOTIDE SEQUENCE [LARGE SCALE GENOMIC DNA]</scope>
    <source>
        <strain evidence="8 9">CCUG 57540</strain>
    </source>
</reference>
<evidence type="ECO:0000256" key="5">
    <source>
        <dbReference type="RuleBase" id="RU000660"/>
    </source>
</evidence>
<dbReference type="Proteomes" id="UP001247542">
    <property type="component" value="Unassembled WGS sequence"/>
</dbReference>
<name>A0ABU3ICG5_9ACTO</name>
<dbReference type="Pfam" id="PF01196">
    <property type="entry name" value="Ribosomal_L17"/>
    <property type="match status" value="1"/>
</dbReference>
<feature type="region of interest" description="Disordered" evidence="7">
    <location>
        <begin position="128"/>
        <end position="191"/>
    </location>
</feature>
<dbReference type="EMBL" id="JASXSX010000001">
    <property type="protein sequence ID" value="MDT3767167.1"/>
    <property type="molecule type" value="Genomic_DNA"/>
</dbReference>
<dbReference type="PANTHER" id="PTHR14413">
    <property type="entry name" value="RIBOSOMAL PROTEIN L17"/>
    <property type="match status" value="1"/>
</dbReference>
<dbReference type="InterPro" id="IPR000456">
    <property type="entry name" value="Ribosomal_bL17"/>
</dbReference>
<sequence>MPTPTKGARLGSGPAHEKHILANLARDLFEHKQITTTRAKARRLQPYAEKLITKARRGDIHARRTVAKKIQDKDILYVLFDEVAKQIDPERAGGYTRIVDLPPRRGDNAPMAQISLVLEKVEKKAVVKEAQKTAQKAADKAEAEEVSKSAEDKEAQEAKDEAGKAAPAAEAETGSASESEAADTKDASEEK</sequence>
<dbReference type="PROSITE" id="PS01167">
    <property type="entry name" value="RIBOSOMAL_L17"/>
    <property type="match status" value="1"/>
</dbReference>
<organism evidence="8 9">
    <name type="scientific">Gleimia hominis</name>
    <dbReference type="NCBI Taxonomy" id="595468"/>
    <lineage>
        <taxon>Bacteria</taxon>
        <taxon>Bacillati</taxon>
        <taxon>Actinomycetota</taxon>
        <taxon>Actinomycetes</taxon>
        <taxon>Actinomycetales</taxon>
        <taxon>Actinomycetaceae</taxon>
        <taxon>Gleimia</taxon>
    </lineage>
</organism>
<comment type="caution">
    <text evidence="8">The sequence shown here is derived from an EMBL/GenBank/DDBJ whole genome shotgun (WGS) entry which is preliminary data.</text>
</comment>
<evidence type="ECO:0000256" key="1">
    <source>
        <dbReference type="ARBA" id="ARBA00008777"/>
    </source>
</evidence>
<dbReference type="Gene3D" id="3.90.1030.10">
    <property type="entry name" value="Ribosomal protein L17"/>
    <property type="match status" value="1"/>
</dbReference>
<feature type="compositionally biased region" description="Basic and acidic residues" evidence="7">
    <location>
        <begin position="128"/>
        <end position="163"/>
    </location>
</feature>
<evidence type="ECO:0000256" key="2">
    <source>
        <dbReference type="ARBA" id="ARBA00022980"/>
    </source>
</evidence>
<dbReference type="PANTHER" id="PTHR14413:SF16">
    <property type="entry name" value="LARGE RIBOSOMAL SUBUNIT PROTEIN BL17M"/>
    <property type="match status" value="1"/>
</dbReference>
<evidence type="ECO:0000256" key="3">
    <source>
        <dbReference type="ARBA" id="ARBA00023274"/>
    </source>
</evidence>
<dbReference type="InterPro" id="IPR047859">
    <property type="entry name" value="Ribosomal_bL17_CS"/>
</dbReference>
<dbReference type="RefSeq" id="WP_313272512.1">
    <property type="nucleotide sequence ID" value="NZ_JASXSX010000001.1"/>
</dbReference>
<protein>
    <recommendedName>
        <fullName evidence="4 6">50S ribosomal protein L17</fullName>
    </recommendedName>
</protein>
<accession>A0ABU3ICG5</accession>